<dbReference type="Pfam" id="PF02518">
    <property type="entry name" value="HATPase_c"/>
    <property type="match status" value="1"/>
</dbReference>
<evidence type="ECO:0000256" key="6">
    <source>
        <dbReference type="ARBA" id="ARBA00022692"/>
    </source>
</evidence>
<dbReference type="SMART" id="SM00388">
    <property type="entry name" value="HisKA"/>
    <property type="match status" value="1"/>
</dbReference>
<evidence type="ECO:0000256" key="9">
    <source>
        <dbReference type="ARBA" id="ARBA00023012"/>
    </source>
</evidence>
<comment type="caution">
    <text evidence="14">The sequence shown here is derived from an EMBL/GenBank/DDBJ whole genome shotgun (WGS) entry which is preliminary data.</text>
</comment>
<dbReference type="InterPro" id="IPR004358">
    <property type="entry name" value="Sig_transdc_His_kin-like_C"/>
</dbReference>
<dbReference type="Pfam" id="PF00672">
    <property type="entry name" value="HAMP"/>
    <property type="match status" value="1"/>
</dbReference>
<dbReference type="GO" id="GO:0016301">
    <property type="term" value="F:kinase activity"/>
    <property type="evidence" value="ECO:0007669"/>
    <property type="project" value="UniProtKB-KW"/>
</dbReference>
<keyword evidence="4" id="KW-0597">Phosphoprotein</keyword>
<dbReference type="InterPro" id="IPR036097">
    <property type="entry name" value="HisK_dim/P_sf"/>
</dbReference>
<dbReference type="SUPFAM" id="SSF55874">
    <property type="entry name" value="ATPase domain of HSP90 chaperone/DNA topoisomerase II/histidine kinase"/>
    <property type="match status" value="1"/>
</dbReference>
<evidence type="ECO:0000256" key="5">
    <source>
        <dbReference type="ARBA" id="ARBA00022679"/>
    </source>
</evidence>
<evidence type="ECO:0000256" key="10">
    <source>
        <dbReference type="ARBA" id="ARBA00023136"/>
    </source>
</evidence>
<reference evidence="15" key="1">
    <citation type="journal article" date="2019" name="Int. J. Syst. Evol. Microbiol.">
        <title>The Global Catalogue of Microorganisms (GCM) 10K type strain sequencing project: providing services to taxonomists for standard genome sequencing and annotation.</title>
        <authorList>
            <consortium name="The Broad Institute Genomics Platform"/>
            <consortium name="The Broad Institute Genome Sequencing Center for Infectious Disease"/>
            <person name="Wu L."/>
            <person name="Ma J."/>
        </authorList>
    </citation>
    <scope>NUCLEOTIDE SEQUENCE [LARGE SCALE GENOMIC DNA]</scope>
    <source>
        <strain evidence="15">CCUG 49560</strain>
    </source>
</reference>
<evidence type="ECO:0000313" key="15">
    <source>
        <dbReference type="Proteomes" id="UP001595891"/>
    </source>
</evidence>
<name>A0ABV9EBD6_9ACTN</name>
<comment type="subcellular location">
    <subcellularLocation>
        <location evidence="2">Cell membrane</location>
    </subcellularLocation>
</comment>
<evidence type="ECO:0000259" key="13">
    <source>
        <dbReference type="PROSITE" id="PS50885"/>
    </source>
</evidence>
<dbReference type="Gene3D" id="3.30.565.10">
    <property type="entry name" value="Histidine kinase-like ATPase, C-terminal domain"/>
    <property type="match status" value="1"/>
</dbReference>
<evidence type="ECO:0000256" key="4">
    <source>
        <dbReference type="ARBA" id="ARBA00022553"/>
    </source>
</evidence>
<dbReference type="SMART" id="SM00387">
    <property type="entry name" value="HATPase_c"/>
    <property type="match status" value="1"/>
</dbReference>
<sequence>MSALVFSGVQDLAMSERRSQIALVNMHVSRLARLDMLPPILPAQDVAVVQVADETGRVVSSTREMAGRPLIASFAPAQEQGEAHERVCSIPAFPGTCMSVVVTRFYRATGDWLIYGADPVVPWYVNLGLVALLLGGSLLLVAITALGTSRVVGRALAPVDNVCTELAEITASDLSRRVPLPLHRDEIRTLAETVNQTLDRLQQAVERQRRFASDAGHDLRSPITAMRAQMEDALRHPEDTDWIKTSESVVLSLDRLQAIVADLLVIARLDSGQKLSRDYINLAELVRSEAGRRFRGKRIVLGLRHGVVVGGDRLQLVRLLTNLLDNAERHALSTVTILVSQEDRLAALEVLDDGEGIPPEQREVVFQRFTRLPSGREKDSQGTGLGLAIARDIAEQHEGTLTVEDSPKGARFVLRIPLLTVWDSMETEE</sequence>
<dbReference type="Pfam" id="PF00512">
    <property type="entry name" value="HisKA"/>
    <property type="match status" value="1"/>
</dbReference>
<evidence type="ECO:0000256" key="11">
    <source>
        <dbReference type="SAM" id="Phobius"/>
    </source>
</evidence>
<evidence type="ECO:0000256" key="8">
    <source>
        <dbReference type="ARBA" id="ARBA00022989"/>
    </source>
</evidence>
<evidence type="ECO:0000259" key="12">
    <source>
        <dbReference type="PROSITE" id="PS50109"/>
    </source>
</evidence>
<keyword evidence="8 11" id="KW-1133">Transmembrane helix</keyword>
<dbReference type="InterPro" id="IPR003594">
    <property type="entry name" value="HATPase_dom"/>
</dbReference>
<dbReference type="PANTHER" id="PTHR45436">
    <property type="entry name" value="SENSOR HISTIDINE KINASE YKOH"/>
    <property type="match status" value="1"/>
</dbReference>
<dbReference type="EC" id="2.7.13.3" evidence="3"/>
<keyword evidence="5" id="KW-0808">Transferase</keyword>
<dbReference type="CDD" id="cd00075">
    <property type="entry name" value="HATPase"/>
    <property type="match status" value="1"/>
</dbReference>
<keyword evidence="9" id="KW-0902">Two-component regulatory system</keyword>
<feature type="domain" description="Histidine kinase" evidence="12">
    <location>
        <begin position="214"/>
        <end position="420"/>
    </location>
</feature>
<dbReference type="CDD" id="cd00082">
    <property type="entry name" value="HisKA"/>
    <property type="match status" value="1"/>
</dbReference>
<keyword evidence="15" id="KW-1185">Reference proteome</keyword>
<dbReference type="PROSITE" id="PS50109">
    <property type="entry name" value="HIS_KIN"/>
    <property type="match status" value="1"/>
</dbReference>
<dbReference type="PROSITE" id="PS50885">
    <property type="entry name" value="HAMP"/>
    <property type="match status" value="1"/>
</dbReference>
<proteinExistence type="predicted"/>
<keyword evidence="10 11" id="KW-0472">Membrane</keyword>
<feature type="transmembrane region" description="Helical" evidence="11">
    <location>
        <begin position="123"/>
        <end position="146"/>
    </location>
</feature>
<evidence type="ECO:0000256" key="7">
    <source>
        <dbReference type="ARBA" id="ARBA00022777"/>
    </source>
</evidence>
<keyword evidence="7 14" id="KW-0418">Kinase</keyword>
<dbReference type="InterPro" id="IPR003661">
    <property type="entry name" value="HisK_dim/P_dom"/>
</dbReference>
<dbReference type="InterPro" id="IPR050428">
    <property type="entry name" value="TCS_sensor_his_kinase"/>
</dbReference>
<dbReference type="InterPro" id="IPR005467">
    <property type="entry name" value="His_kinase_dom"/>
</dbReference>
<comment type="catalytic activity">
    <reaction evidence="1">
        <text>ATP + protein L-histidine = ADP + protein N-phospho-L-histidine.</text>
        <dbReference type="EC" id="2.7.13.3"/>
    </reaction>
</comment>
<dbReference type="SUPFAM" id="SSF47384">
    <property type="entry name" value="Homodimeric domain of signal transducing histidine kinase"/>
    <property type="match status" value="1"/>
</dbReference>
<feature type="domain" description="HAMP" evidence="13">
    <location>
        <begin position="153"/>
        <end position="206"/>
    </location>
</feature>
<protein>
    <recommendedName>
        <fullName evidence="3">histidine kinase</fullName>
        <ecNumber evidence="3">2.7.13.3</ecNumber>
    </recommendedName>
</protein>
<dbReference type="RefSeq" id="WP_262843459.1">
    <property type="nucleotide sequence ID" value="NZ_JANZYP010000018.1"/>
</dbReference>
<dbReference type="SUPFAM" id="SSF158472">
    <property type="entry name" value="HAMP domain-like"/>
    <property type="match status" value="1"/>
</dbReference>
<accession>A0ABV9EBD6</accession>
<evidence type="ECO:0000256" key="1">
    <source>
        <dbReference type="ARBA" id="ARBA00000085"/>
    </source>
</evidence>
<dbReference type="Proteomes" id="UP001595891">
    <property type="component" value="Unassembled WGS sequence"/>
</dbReference>
<dbReference type="EMBL" id="JBHSFN010000006">
    <property type="protein sequence ID" value="MFC4586862.1"/>
    <property type="molecule type" value="Genomic_DNA"/>
</dbReference>
<dbReference type="SMART" id="SM00304">
    <property type="entry name" value="HAMP"/>
    <property type="match status" value="1"/>
</dbReference>
<evidence type="ECO:0000256" key="2">
    <source>
        <dbReference type="ARBA" id="ARBA00004236"/>
    </source>
</evidence>
<dbReference type="PANTHER" id="PTHR45436:SF5">
    <property type="entry name" value="SENSOR HISTIDINE KINASE TRCS"/>
    <property type="match status" value="1"/>
</dbReference>
<gene>
    <name evidence="14" type="ORF">ACFO8L_12295</name>
</gene>
<dbReference type="InterPro" id="IPR003660">
    <property type="entry name" value="HAMP_dom"/>
</dbReference>
<dbReference type="CDD" id="cd06225">
    <property type="entry name" value="HAMP"/>
    <property type="match status" value="1"/>
</dbReference>
<keyword evidence="6 11" id="KW-0812">Transmembrane</keyword>
<dbReference type="InterPro" id="IPR036890">
    <property type="entry name" value="HATPase_C_sf"/>
</dbReference>
<dbReference type="PRINTS" id="PR00344">
    <property type="entry name" value="BCTRLSENSOR"/>
</dbReference>
<dbReference type="Gene3D" id="1.10.287.130">
    <property type="match status" value="1"/>
</dbReference>
<organism evidence="14 15">
    <name type="scientific">Sphaerisporangium corydalis</name>
    <dbReference type="NCBI Taxonomy" id="1441875"/>
    <lineage>
        <taxon>Bacteria</taxon>
        <taxon>Bacillati</taxon>
        <taxon>Actinomycetota</taxon>
        <taxon>Actinomycetes</taxon>
        <taxon>Streptosporangiales</taxon>
        <taxon>Streptosporangiaceae</taxon>
        <taxon>Sphaerisporangium</taxon>
    </lineage>
</organism>
<evidence type="ECO:0000313" key="14">
    <source>
        <dbReference type="EMBL" id="MFC4586862.1"/>
    </source>
</evidence>
<evidence type="ECO:0000256" key="3">
    <source>
        <dbReference type="ARBA" id="ARBA00012438"/>
    </source>
</evidence>